<dbReference type="PIRSF" id="PIRSF037505">
    <property type="entry name" value="Betaine_HMT"/>
    <property type="match status" value="1"/>
</dbReference>
<dbReference type="GO" id="GO:0008168">
    <property type="term" value="F:methyltransferase activity"/>
    <property type="evidence" value="ECO:0007669"/>
    <property type="project" value="UniProtKB-UniRule"/>
</dbReference>
<dbReference type="GO" id="GO:0032259">
    <property type="term" value="P:methylation"/>
    <property type="evidence" value="ECO:0007669"/>
    <property type="project" value="UniProtKB-KW"/>
</dbReference>
<evidence type="ECO:0000256" key="1">
    <source>
        <dbReference type="ARBA" id="ARBA00022603"/>
    </source>
</evidence>
<dbReference type="PANTHER" id="PTHR11103:SF18">
    <property type="entry name" value="SLR1189 PROTEIN"/>
    <property type="match status" value="1"/>
</dbReference>
<feature type="binding site" evidence="3 4">
    <location>
        <position position="192"/>
    </location>
    <ligand>
        <name>Zn(2+)</name>
        <dbReference type="ChEBI" id="CHEBI:29105"/>
    </ligand>
</feature>
<dbReference type="EC" id="2.1.1.10" evidence="6"/>
<keyword evidence="2 4" id="KW-0808">Transferase</keyword>
<dbReference type="Pfam" id="PF02574">
    <property type="entry name" value="S-methyl_trans"/>
    <property type="match status" value="1"/>
</dbReference>
<dbReference type="GO" id="GO:0008270">
    <property type="term" value="F:zinc ion binding"/>
    <property type="evidence" value="ECO:0007669"/>
    <property type="project" value="InterPro"/>
</dbReference>
<dbReference type="PANTHER" id="PTHR11103">
    <property type="entry name" value="SLR1189 PROTEIN"/>
    <property type="match status" value="1"/>
</dbReference>
<evidence type="ECO:0000313" key="7">
    <source>
        <dbReference type="Proteomes" id="UP000316213"/>
    </source>
</evidence>
<evidence type="ECO:0000256" key="2">
    <source>
        <dbReference type="ARBA" id="ARBA00022679"/>
    </source>
</evidence>
<evidence type="ECO:0000259" key="5">
    <source>
        <dbReference type="PROSITE" id="PS50970"/>
    </source>
</evidence>
<dbReference type="EMBL" id="SJPM01000005">
    <property type="protein sequence ID" value="TWT96428.1"/>
    <property type="molecule type" value="Genomic_DNA"/>
</dbReference>
<feature type="binding site" evidence="3 4">
    <location>
        <position position="263"/>
    </location>
    <ligand>
        <name>Zn(2+)</name>
        <dbReference type="ChEBI" id="CHEBI:29105"/>
    </ligand>
</feature>
<dbReference type="AlphaFoldDB" id="A0A5C6AAT7"/>
<dbReference type="Gene3D" id="3.20.20.330">
    <property type="entry name" value="Homocysteine-binding-like domain"/>
    <property type="match status" value="1"/>
</dbReference>
<dbReference type="SUPFAM" id="SSF82282">
    <property type="entry name" value="Homocysteine S-methyltransferase"/>
    <property type="match status" value="1"/>
</dbReference>
<evidence type="ECO:0000256" key="4">
    <source>
        <dbReference type="PROSITE-ProRule" id="PRU00333"/>
    </source>
</evidence>
<organism evidence="6 7">
    <name type="scientific">Neorhodopirellula pilleata</name>
    <dbReference type="NCBI Taxonomy" id="2714738"/>
    <lineage>
        <taxon>Bacteria</taxon>
        <taxon>Pseudomonadati</taxon>
        <taxon>Planctomycetota</taxon>
        <taxon>Planctomycetia</taxon>
        <taxon>Pirellulales</taxon>
        <taxon>Pirellulaceae</taxon>
        <taxon>Neorhodopirellula</taxon>
    </lineage>
</organism>
<dbReference type="InterPro" id="IPR003726">
    <property type="entry name" value="HCY_dom"/>
</dbReference>
<comment type="cofactor">
    <cofactor evidence="3">
        <name>Zn(2+)</name>
        <dbReference type="ChEBI" id="CHEBI:29105"/>
    </cofactor>
    <text evidence="3">Binds 1 zinc ion per subunit.</text>
</comment>
<feature type="domain" description="Hcy-binding" evidence="5">
    <location>
        <begin position="1"/>
        <end position="277"/>
    </location>
</feature>
<dbReference type="PROSITE" id="PS50970">
    <property type="entry name" value="HCY"/>
    <property type="match status" value="1"/>
</dbReference>
<accession>A0A5C6AAT7</accession>
<dbReference type="InterPro" id="IPR036589">
    <property type="entry name" value="HCY_dom_sf"/>
</dbReference>
<dbReference type="GO" id="GO:0009086">
    <property type="term" value="P:methionine biosynthetic process"/>
    <property type="evidence" value="ECO:0007669"/>
    <property type="project" value="InterPro"/>
</dbReference>
<keyword evidence="3 4" id="KW-0479">Metal-binding</keyword>
<dbReference type="OrthoDB" id="9803687at2"/>
<sequence length="287" mass="30328">MNVTLLDGPIGTELDARGVPTPLPFWSASAIDDAPGILANIHQDYASAGAVVHTANTFRTRRRTVGPTWREWTNRAVQIARHSVGPSHQVAGSLAPLEDCYRPDRSPGKASYEEHLEMAGQLAQAGCDIILCETFPHGVEAITAVEAAMTTGCPVWIALTAGPDADLLSPIEMRRIAKRCVAAGVSAVLVNCTPASATLRYVDALTDASLGVPVGAYANAGRADEKMGWSADNQSKPFEAAANYLSYAQKWIDRGATIVGGCCGTGPHHITAISQWLDSEGLTKHVG</sequence>
<evidence type="ECO:0000313" key="6">
    <source>
        <dbReference type="EMBL" id="TWT96428.1"/>
    </source>
</evidence>
<proteinExistence type="predicted"/>
<comment type="caution">
    <text evidence="6">The sequence shown here is derived from an EMBL/GenBank/DDBJ whole genome shotgun (WGS) entry which is preliminary data.</text>
</comment>
<evidence type="ECO:0000256" key="3">
    <source>
        <dbReference type="PIRSR" id="PIRSR037505-2"/>
    </source>
</evidence>
<dbReference type="InterPro" id="IPR017226">
    <property type="entry name" value="BHMT-like"/>
</dbReference>
<reference evidence="6 7" key="1">
    <citation type="submission" date="2019-02" db="EMBL/GenBank/DDBJ databases">
        <title>Deep-cultivation of Planctomycetes and their phenomic and genomic characterization uncovers novel biology.</title>
        <authorList>
            <person name="Wiegand S."/>
            <person name="Jogler M."/>
            <person name="Boedeker C."/>
            <person name="Pinto D."/>
            <person name="Vollmers J."/>
            <person name="Rivas-Marin E."/>
            <person name="Kohn T."/>
            <person name="Peeters S.H."/>
            <person name="Heuer A."/>
            <person name="Rast P."/>
            <person name="Oberbeckmann S."/>
            <person name="Bunk B."/>
            <person name="Jeske O."/>
            <person name="Meyerdierks A."/>
            <person name="Storesund J.E."/>
            <person name="Kallscheuer N."/>
            <person name="Luecker S."/>
            <person name="Lage O.M."/>
            <person name="Pohl T."/>
            <person name="Merkel B.J."/>
            <person name="Hornburger P."/>
            <person name="Mueller R.-W."/>
            <person name="Bruemmer F."/>
            <person name="Labrenz M."/>
            <person name="Spormann A.M."/>
            <person name="Op Den Camp H."/>
            <person name="Overmann J."/>
            <person name="Amann R."/>
            <person name="Jetten M.S.M."/>
            <person name="Mascher T."/>
            <person name="Medema M.H."/>
            <person name="Devos D.P."/>
            <person name="Kaster A.-K."/>
            <person name="Ovreas L."/>
            <person name="Rohde M."/>
            <person name="Galperin M.Y."/>
            <person name="Jogler C."/>
        </authorList>
    </citation>
    <scope>NUCLEOTIDE SEQUENCE [LARGE SCALE GENOMIC DNA]</scope>
    <source>
        <strain evidence="6 7">Pla100</strain>
    </source>
</reference>
<feature type="binding site" evidence="3 4">
    <location>
        <position position="262"/>
    </location>
    <ligand>
        <name>Zn(2+)</name>
        <dbReference type="ChEBI" id="CHEBI:29105"/>
    </ligand>
</feature>
<keyword evidence="1 4" id="KW-0489">Methyltransferase</keyword>
<keyword evidence="3 4" id="KW-0862">Zinc</keyword>
<gene>
    <name evidence="6" type="primary">mmuM</name>
    <name evidence="6" type="ORF">Pla100_29080</name>
</gene>
<dbReference type="RefSeq" id="WP_146578348.1">
    <property type="nucleotide sequence ID" value="NZ_SJPM01000005.1"/>
</dbReference>
<protein>
    <submittedName>
        <fullName evidence="6">Homocysteine S-methyltransferase</fullName>
        <ecNumber evidence="6">2.1.1.10</ecNumber>
    </submittedName>
</protein>
<name>A0A5C6AAT7_9BACT</name>
<keyword evidence="7" id="KW-1185">Reference proteome</keyword>
<dbReference type="Proteomes" id="UP000316213">
    <property type="component" value="Unassembled WGS sequence"/>
</dbReference>